<dbReference type="HOGENOM" id="CLU_183798_0_1_4"/>
<accession>A0A0D6EVD7</accession>
<evidence type="ECO:0000313" key="1">
    <source>
        <dbReference type="EMBL" id="CEZ19384.1"/>
    </source>
</evidence>
<name>A0A0D6EVD7_9PROT</name>
<protein>
    <submittedName>
        <fullName evidence="1">Uncharacterized protein</fullName>
    </submittedName>
</protein>
<evidence type="ECO:0000313" key="2">
    <source>
        <dbReference type="Proteomes" id="UP000064007"/>
    </source>
</evidence>
<reference evidence="2" key="1">
    <citation type="submission" date="2014-12" db="EMBL/GenBank/DDBJ databases">
        <authorList>
            <person name="Salcher M.M."/>
        </authorList>
    </citation>
    <scope>NUCLEOTIDE SEQUENCE [LARGE SCALE GENOMIC DNA]</scope>
    <source>
        <strain evidence="2">MMS-10A-171</strain>
    </source>
</reference>
<dbReference type="Proteomes" id="UP000064007">
    <property type="component" value="Chromosome 1"/>
</dbReference>
<keyword evidence="2" id="KW-1185">Reference proteome</keyword>
<gene>
    <name evidence="1" type="ORF">BN1208_0492</name>
</gene>
<proteinExistence type="predicted"/>
<dbReference type="AlphaFoldDB" id="A0A0D6EVD7"/>
<dbReference type="KEGG" id="mbat:BN1208_0492"/>
<dbReference type="EMBL" id="LN827929">
    <property type="protein sequence ID" value="CEZ19384.1"/>
    <property type="molecule type" value="Genomic_DNA"/>
</dbReference>
<dbReference type="STRING" id="1581557.BN1208_0492"/>
<sequence length="69" mass="8167">MESRSEKFKRVATKRTNELLEKIRILGNCSNKSTYEYTEEDVIKIFKSLEKQLEAMKAKFSNKKSKFTL</sequence>
<organism evidence="1 2">
    <name type="scientific">Candidatus Methylopumilus planktonicus</name>
    <dbReference type="NCBI Taxonomy" id="1581557"/>
    <lineage>
        <taxon>Bacteria</taxon>
        <taxon>Pseudomonadati</taxon>
        <taxon>Pseudomonadota</taxon>
        <taxon>Betaproteobacteria</taxon>
        <taxon>Nitrosomonadales</taxon>
        <taxon>Methylophilaceae</taxon>
        <taxon>Candidatus Methylopumilus</taxon>
    </lineage>
</organism>